<name>A0A2G1VDG9_9GAMM</name>
<protein>
    <recommendedName>
        <fullName evidence="3">DNA-binding protein</fullName>
    </recommendedName>
</protein>
<evidence type="ECO:0000313" key="2">
    <source>
        <dbReference type="Proteomes" id="UP000229044"/>
    </source>
</evidence>
<evidence type="ECO:0000313" key="1">
    <source>
        <dbReference type="EMBL" id="PHQ24784.1"/>
    </source>
</evidence>
<reference evidence="1 2" key="1">
    <citation type="submission" date="2017-09" db="EMBL/GenBank/DDBJ databases">
        <title>The draft genome sequences of Marinobacter guineae M3B.</title>
        <authorList>
            <person name="Cao J."/>
        </authorList>
    </citation>
    <scope>NUCLEOTIDE SEQUENCE [LARGE SCALE GENOMIC DNA]</scope>
    <source>
        <strain evidence="1 2">M3B</strain>
    </source>
</reference>
<dbReference type="RefSeq" id="WP_099618933.1">
    <property type="nucleotide sequence ID" value="NZ_KZ319341.1"/>
</dbReference>
<sequence length="72" mass="8106">MNVRKPLKPGSFIRNGREYLALSEVSRALNVPAHEITDAVSLGDLHVERVSGCKVVELAEVMRYISLRETRK</sequence>
<gene>
    <name evidence="1" type="ORF">CLH62_14570</name>
</gene>
<dbReference type="AlphaFoldDB" id="A0A2G1VDG9"/>
<dbReference type="Proteomes" id="UP000229044">
    <property type="component" value="Unassembled WGS sequence"/>
</dbReference>
<comment type="caution">
    <text evidence="1">The sequence shown here is derived from an EMBL/GenBank/DDBJ whole genome shotgun (WGS) entry which is preliminary data.</text>
</comment>
<accession>A0A2G1VDG9</accession>
<dbReference type="EMBL" id="NTFI01000004">
    <property type="protein sequence ID" value="PHQ24784.1"/>
    <property type="molecule type" value="Genomic_DNA"/>
</dbReference>
<keyword evidence="2" id="KW-1185">Reference proteome</keyword>
<dbReference type="OrthoDB" id="6388773at2"/>
<organism evidence="1 2">
    <name type="scientific">Marinobacter guineae</name>
    <dbReference type="NCBI Taxonomy" id="432303"/>
    <lineage>
        <taxon>Bacteria</taxon>
        <taxon>Pseudomonadati</taxon>
        <taxon>Pseudomonadota</taxon>
        <taxon>Gammaproteobacteria</taxon>
        <taxon>Pseudomonadales</taxon>
        <taxon>Marinobacteraceae</taxon>
        <taxon>Marinobacter</taxon>
    </lineage>
</organism>
<evidence type="ECO:0008006" key="3">
    <source>
        <dbReference type="Google" id="ProtNLM"/>
    </source>
</evidence>
<proteinExistence type="predicted"/>